<dbReference type="AlphaFoldDB" id="B5I9J8"/>
<dbReference type="eggNOG" id="arCOG13534">
    <property type="taxonomic scope" value="Archaea"/>
</dbReference>
<keyword evidence="2" id="KW-1185">Reference proteome</keyword>
<protein>
    <submittedName>
        <fullName evidence="1">Uncharacterized protein</fullName>
    </submittedName>
</protein>
<evidence type="ECO:0000313" key="1">
    <source>
        <dbReference type="EMBL" id="ADD08531.1"/>
    </source>
</evidence>
<proteinExistence type="predicted"/>
<sequence length="202" mass="22831">MKAIYVILGALLILFLPMASASTINFEVNSPKITDKYVDYDILKVFGRENATTVKITIVVWGMINVAPQKGYIKEYDVNITSDSYYVHCFLVSNNGSKPLGYVMLGKKPHIVNYTINTSQLTWFVPRSFFENITGNYTVNAYAGIADISKQEFIFLDHVVYPPPPVEESQSVPYEYYLLTAATVFALGIVIYLEIKRIKAKK</sequence>
<dbReference type="GeneID" id="8827666"/>
<dbReference type="STRING" id="439481.Aboo_0720"/>
<reference evidence="1" key="1">
    <citation type="submission" date="2010-02" db="EMBL/GenBank/DDBJ databases">
        <title>Complete sequence of Aciduliprofundum boonei T469.</title>
        <authorList>
            <consortium name="US DOE Joint Genome Institute"/>
            <person name="Lucas S."/>
            <person name="Copeland A."/>
            <person name="Lapidus A."/>
            <person name="Cheng J.-F."/>
            <person name="Bruce D."/>
            <person name="Goodwin L."/>
            <person name="Pitluck S."/>
            <person name="Saunders E."/>
            <person name="Detter J.C."/>
            <person name="Han C."/>
            <person name="Tapia R."/>
            <person name="Land M."/>
            <person name="Hauser L."/>
            <person name="Kyrpides N."/>
            <person name="Mikhailova N."/>
            <person name="Flores G."/>
            <person name="Reysenbach A.-L."/>
            <person name="Woyke T."/>
        </authorList>
    </citation>
    <scope>NUCLEOTIDE SEQUENCE</scope>
    <source>
        <strain evidence="1">T469</strain>
    </source>
</reference>
<dbReference type="RefSeq" id="WP_008082295.1">
    <property type="nucleotide sequence ID" value="NC_013926.1"/>
</dbReference>
<dbReference type="Proteomes" id="UP000001400">
    <property type="component" value="Chromosome"/>
</dbReference>
<dbReference type="KEGG" id="abi:Aboo_0720"/>
<dbReference type="OrthoDB" id="364639at2157"/>
<organism evidence="1 2">
    <name type="scientific">Aciduliprofundum boonei (strain DSM 19572 / T469)</name>
    <dbReference type="NCBI Taxonomy" id="439481"/>
    <lineage>
        <taxon>Archaea</taxon>
        <taxon>Methanobacteriati</taxon>
        <taxon>Thermoplasmatota</taxon>
        <taxon>DHVE2 group</taxon>
        <taxon>Candidatus Aciduliprofundum</taxon>
    </lineage>
</organism>
<evidence type="ECO:0000313" key="2">
    <source>
        <dbReference type="Proteomes" id="UP000001400"/>
    </source>
</evidence>
<dbReference type="HOGENOM" id="CLU_1352068_0_0_2"/>
<gene>
    <name evidence="1" type="ordered locus">Aboo_0720</name>
</gene>
<accession>B5I9J8</accession>
<name>B5I9J8_ACIB4</name>
<dbReference type="EMBL" id="CP001941">
    <property type="protein sequence ID" value="ADD08531.1"/>
    <property type="molecule type" value="Genomic_DNA"/>
</dbReference>